<name>A0A8S9G0D6_BRACR</name>
<dbReference type="Proteomes" id="UP000712281">
    <property type="component" value="Unassembled WGS sequence"/>
</dbReference>
<organism evidence="2 3">
    <name type="scientific">Brassica cretica</name>
    <name type="common">Mustard</name>
    <dbReference type="NCBI Taxonomy" id="69181"/>
    <lineage>
        <taxon>Eukaryota</taxon>
        <taxon>Viridiplantae</taxon>
        <taxon>Streptophyta</taxon>
        <taxon>Embryophyta</taxon>
        <taxon>Tracheophyta</taxon>
        <taxon>Spermatophyta</taxon>
        <taxon>Magnoliopsida</taxon>
        <taxon>eudicotyledons</taxon>
        <taxon>Gunneridae</taxon>
        <taxon>Pentapetalae</taxon>
        <taxon>rosids</taxon>
        <taxon>malvids</taxon>
        <taxon>Brassicales</taxon>
        <taxon>Brassicaceae</taxon>
        <taxon>Brassiceae</taxon>
        <taxon>Brassica</taxon>
    </lineage>
</organism>
<feature type="compositionally biased region" description="Basic and acidic residues" evidence="1">
    <location>
        <begin position="608"/>
        <end position="631"/>
    </location>
</feature>
<feature type="region of interest" description="Disordered" evidence="1">
    <location>
        <begin position="608"/>
        <end position="687"/>
    </location>
</feature>
<sequence>MLKKRVVKDKETRIKFACLAITSVGVSFNLLVSNLIKKDEIALSQDSVAIQGYVGAIQPAMIADVPKLKEEVNQHPVAEVMPILLKSGQSASREEAAEKRKPRRSMQHSARRSMEFPDRWFFDDILVYNTFFDKPAAQLKLDITDSECVNLNLNDIGVYNTFFDMITHLTCPKRAEKCTGKKRGYTDESLAKLEMQQSNLGNSLAASFYIRAVRGVIYQQPQGINQQTRLLWKLNSSGSHVELESCPNLLRKSQSYLWRPGEHAKVIDHVFKNYFSIDYTDMMHLFLSKEPCADYKEAWKHTRRKNKHEEDKRFKPPDLNQHNHEDIPGFILIKETPPDAAYNPKPSKNRFGIRLLLFDKFSFANLLAMKRGFLGPSRKEPAGLCTIRKSKREVSIDTLQATSIDSIHHQSIDAIHPTSIDQRQAAVIDRANKSSKNTVHRGTIHREHHPRISSIHISTRAMKRGFPGPSRKEPAGLCTIRKSKREVSIDTLQAASIDNIHHQSIDTIHPTSIDKRQSSNNIVLPGIVYHNTIHPGTVHPDTIHHDTIHYVSENIVHPGSIDTVHPVEHDEDFEIPTTHVKQPDIQVHHADECKQKDELNREKLVNHDTVKDDEYHVSGEQSKVEEADTKDPTSALIDSSNSESIDIRTSETIDTDICHRSIPSTIPDATTDEHHLRRDREGRSAHT</sequence>
<evidence type="ECO:0000313" key="3">
    <source>
        <dbReference type="Proteomes" id="UP000712281"/>
    </source>
</evidence>
<feature type="compositionally biased region" description="Basic and acidic residues" evidence="1">
    <location>
        <begin position="645"/>
        <end position="659"/>
    </location>
</feature>
<proteinExistence type="predicted"/>
<feature type="compositionally biased region" description="Basic residues" evidence="1">
    <location>
        <begin position="100"/>
        <end position="110"/>
    </location>
</feature>
<evidence type="ECO:0000256" key="1">
    <source>
        <dbReference type="SAM" id="MobiDB-lite"/>
    </source>
</evidence>
<reference evidence="2" key="1">
    <citation type="submission" date="2019-12" db="EMBL/GenBank/DDBJ databases">
        <title>Genome sequencing and annotation of Brassica cretica.</title>
        <authorList>
            <person name="Studholme D.J."/>
            <person name="Sarris P.F."/>
        </authorList>
    </citation>
    <scope>NUCLEOTIDE SEQUENCE</scope>
    <source>
        <strain evidence="2">PFS-001/15</strain>
        <tissue evidence="2">Leaf</tissue>
    </source>
</reference>
<dbReference type="AlphaFoldDB" id="A0A8S9G0D6"/>
<accession>A0A8S9G0D6</accession>
<comment type="caution">
    <text evidence="2">The sequence shown here is derived from an EMBL/GenBank/DDBJ whole genome shotgun (WGS) entry which is preliminary data.</text>
</comment>
<feature type="region of interest" description="Disordered" evidence="1">
    <location>
        <begin position="88"/>
        <end position="110"/>
    </location>
</feature>
<feature type="compositionally biased region" description="Basic and acidic residues" evidence="1">
    <location>
        <begin position="671"/>
        <end position="687"/>
    </location>
</feature>
<protein>
    <submittedName>
        <fullName evidence="2">Uncharacterized protein</fullName>
    </submittedName>
</protein>
<gene>
    <name evidence="2" type="ORF">F2Q68_00020430</name>
</gene>
<evidence type="ECO:0000313" key="2">
    <source>
        <dbReference type="EMBL" id="KAF2538764.1"/>
    </source>
</evidence>
<dbReference type="EMBL" id="QGKW02002228">
    <property type="protein sequence ID" value="KAF2538764.1"/>
    <property type="molecule type" value="Genomic_DNA"/>
</dbReference>